<dbReference type="GO" id="GO:0003677">
    <property type="term" value="F:DNA binding"/>
    <property type="evidence" value="ECO:0007669"/>
    <property type="project" value="UniProtKB-KW"/>
</dbReference>
<evidence type="ECO:0000256" key="1">
    <source>
        <dbReference type="ARBA" id="ARBA00023015"/>
    </source>
</evidence>
<dbReference type="PANTHER" id="PTHR43537">
    <property type="entry name" value="TRANSCRIPTIONAL REGULATOR, GNTR FAMILY"/>
    <property type="match status" value="1"/>
</dbReference>
<dbReference type="AlphaFoldDB" id="A0A7Y2Q1R2"/>
<sequence length="217" mass="24672">MDQLPAGATGRLIADRLREQILDGRLTPGTRIGQDAVAAEFRSSRIPVREALRLLEAEGLISIRPNAGAWVARLDATEFDQIYRLREQVEPLAIQESIPHLAPAQLERLHELVEELETSSDVEQFLASDRAFHLLTYAGARLPLLHDLVDRFWNSTQHYRRAWVKTRPLHDWTTDAEHRLIVDAIERRDLLSAADLVSGHIRRTRLALAARPDLFTS</sequence>
<gene>
    <name evidence="5" type="ORF">HLA99_12180</name>
</gene>
<dbReference type="CDD" id="cd07377">
    <property type="entry name" value="WHTH_GntR"/>
    <property type="match status" value="1"/>
</dbReference>
<dbReference type="InterPro" id="IPR000524">
    <property type="entry name" value="Tscrpt_reg_HTH_GntR"/>
</dbReference>
<dbReference type="GO" id="GO:0003700">
    <property type="term" value="F:DNA-binding transcription factor activity"/>
    <property type="evidence" value="ECO:0007669"/>
    <property type="project" value="InterPro"/>
</dbReference>
<dbReference type="InterPro" id="IPR036388">
    <property type="entry name" value="WH-like_DNA-bd_sf"/>
</dbReference>
<keyword evidence="2" id="KW-0238">DNA-binding</keyword>
<dbReference type="Pfam" id="PF00392">
    <property type="entry name" value="GntR"/>
    <property type="match status" value="1"/>
</dbReference>
<dbReference type="SUPFAM" id="SSF46785">
    <property type="entry name" value="Winged helix' DNA-binding domain"/>
    <property type="match status" value="1"/>
</dbReference>
<feature type="domain" description="HTH gntR-type" evidence="4">
    <location>
        <begin position="7"/>
        <end position="74"/>
    </location>
</feature>
<dbReference type="Gene3D" id="1.20.120.530">
    <property type="entry name" value="GntR ligand-binding domain-like"/>
    <property type="match status" value="1"/>
</dbReference>
<evidence type="ECO:0000313" key="6">
    <source>
        <dbReference type="Proteomes" id="UP000543598"/>
    </source>
</evidence>
<dbReference type="PROSITE" id="PS50949">
    <property type="entry name" value="HTH_GNTR"/>
    <property type="match status" value="1"/>
</dbReference>
<dbReference type="Pfam" id="PF07729">
    <property type="entry name" value="FCD"/>
    <property type="match status" value="1"/>
</dbReference>
<evidence type="ECO:0000256" key="3">
    <source>
        <dbReference type="ARBA" id="ARBA00023163"/>
    </source>
</evidence>
<dbReference type="InterPro" id="IPR036390">
    <property type="entry name" value="WH_DNA-bd_sf"/>
</dbReference>
<dbReference type="RefSeq" id="WP_167038208.1">
    <property type="nucleotide sequence ID" value="NZ_BAAANA010000001.1"/>
</dbReference>
<keyword evidence="1" id="KW-0805">Transcription regulation</keyword>
<reference evidence="5 6" key="1">
    <citation type="submission" date="2020-05" db="EMBL/GenBank/DDBJ databases">
        <title>MicrobeNet Type strains.</title>
        <authorList>
            <person name="Nicholson A.C."/>
        </authorList>
    </citation>
    <scope>NUCLEOTIDE SEQUENCE [LARGE SCALE GENOMIC DNA]</scope>
    <source>
        <strain evidence="5 6">JCM 14282</strain>
    </source>
</reference>
<protein>
    <submittedName>
        <fullName evidence="5">GntR family transcriptional regulator</fullName>
    </submittedName>
</protein>
<evidence type="ECO:0000256" key="2">
    <source>
        <dbReference type="ARBA" id="ARBA00023125"/>
    </source>
</evidence>
<dbReference type="PANTHER" id="PTHR43537:SF49">
    <property type="entry name" value="TRANSCRIPTIONAL REGULATORY PROTEIN"/>
    <property type="match status" value="1"/>
</dbReference>
<evidence type="ECO:0000313" key="5">
    <source>
        <dbReference type="EMBL" id="NNH04602.1"/>
    </source>
</evidence>
<proteinExistence type="predicted"/>
<keyword evidence="3" id="KW-0804">Transcription</keyword>
<dbReference type="Proteomes" id="UP000543598">
    <property type="component" value="Unassembled WGS sequence"/>
</dbReference>
<organism evidence="5 6">
    <name type="scientific">Microbacterium ulmi</name>
    <dbReference type="NCBI Taxonomy" id="179095"/>
    <lineage>
        <taxon>Bacteria</taxon>
        <taxon>Bacillati</taxon>
        <taxon>Actinomycetota</taxon>
        <taxon>Actinomycetes</taxon>
        <taxon>Micrococcales</taxon>
        <taxon>Microbacteriaceae</taxon>
        <taxon>Microbacterium</taxon>
    </lineage>
</organism>
<dbReference type="SUPFAM" id="SSF48008">
    <property type="entry name" value="GntR ligand-binding domain-like"/>
    <property type="match status" value="1"/>
</dbReference>
<dbReference type="InterPro" id="IPR008920">
    <property type="entry name" value="TF_FadR/GntR_C"/>
</dbReference>
<evidence type="ECO:0000259" key="4">
    <source>
        <dbReference type="PROSITE" id="PS50949"/>
    </source>
</evidence>
<dbReference type="SMART" id="SM00895">
    <property type="entry name" value="FCD"/>
    <property type="match status" value="1"/>
</dbReference>
<dbReference type="Gene3D" id="1.10.10.10">
    <property type="entry name" value="Winged helix-like DNA-binding domain superfamily/Winged helix DNA-binding domain"/>
    <property type="match status" value="1"/>
</dbReference>
<accession>A0A7Y2Q1R2</accession>
<dbReference type="EMBL" id="JABEMB010000018">
    <property type="protein sequence ID" value="NNH04602.1"/>
    <property type="molecule type" value="Genomic_DNA"/>
</dbReference>
<name>A0A7Y2Q1R2_9MICO</name>
<dbReference type="InterPro" id="IPR011711">
    <property type="entry name" value="GntR_C"/>
</dbReference>
<comment type="caution">
    <text evidence="5">The sequence shown here is derived from an EMBL/GenBank/DDBJ whole genome shotgun (WGS) entry which is preliminary data.</text>
</comment>
<keyword evidence="6" id="KW-1185">Reference proteome</keyword>
<dbReference type="SMART" id="SM00345">
    <property type="entry name" value="HTH_GNTR"/>
    <property type="match status" value="1"/>
</dbReference>